<dbReference type="InterPro" id="IPR012951">
    <property type="entry name" value="BBE"/>
</dbReference>
<organism evidence="8 9">
    <name type="scientific">Tothia fuscella</name>
    <dbReference type="NCBI Taxonomy" id="1048955"/>
    <lineage>
        <taxon>Eukaryota</taxon>
        <taxon>Fungi</taxon>
        <taxon>Dikarya</taxon>
        <taxon>Ascomycota</taxon>
        <taxon>Pezizomycotina</taxon>
        <taxon>Dothideomycetes</taxon>
        <taxon>Pleosporomycetidae</taxon>
        <taxon>Venturiales</taxon>
        <taxon>Cylindrosympodiaceae</taxon>
        <taxon>Tothia</taxon>
    </lineage>
</organism>
<evidence type="ECO:0000256" key="4">
    <source>
        <dbReference type="ARBA" id="ARBA00022827"/>
    </source>
</evidence>
<evidence type="ECO:0000256" key="6">
    <source>
        <dbReference type="SAM" id="SignalP"/>
    </source>
</evidence>
<protein>
    <submittedName>
        <fullName evidence="8">FAD-binding domain-containing protein</fullName>
    </submittedName>
</protein>
<evidence type="ECO:0000256" key="1">
    <source>
        <dbReference type="ARBA" id="ARBA00001974"/>
    </source>
</evidence>
<keyword evidence="5" id="KW-0560">Oxidoreductase</keyword>
<gene>
    <name evidence="8" type="ORF">EJ08DRAFT_475705</name>
</gene>
<keyword evidence="6" id="KW-0732">Signal</keyword>
<dbReference type="GO" id="GO:0016491">
    <property type="term" value="F:oxidoreductase activity"/>
    <property type="evidence" value="ECO:0007669"/>
    <property type="project" value="UniProtKB-KW"/>
</dbReference>
<evidence type="ECO:0000259" key="7">
    <source>
        <dbReference type="PROSITE" id="PS51387"/>
    </source>
</evidence>
<dbReference type="InterPro" id="IPR016166">
    <property type="entry name" value="FAD-bd_PCMH"/>
</dbReference>
<dbReference type="InterPro" id="IPR036318">
    <property type="entry name" value="FAD-bd_PCMH-like_sf"/>
</dbReference>
<dbReference type="EMBL" id="MU007088">
    <property type="protein sequence ID" value="KAF2422745.1"/>
    <property type="molecule type" value="Genomic_DNA"/>
</dbReference>
<dbReference type="OrthoDB" id="9983560at2759"/>
<name>A0A9P4NIQ8_9PEZI</name>
<proteinExistence type="inferred from homology"/>
<keyword evidence="3" id="KW-0285">Flavoprotein</keyword>
<evidence type="ECO:0000313" key="9">
    <source>
        <dbReference type="Proteomes" id="UP000800235"/>
    </source>
</evidence>
<dbReference type="PANTHER" id="PTHR42973">
    <property type="entry name" value="BINDING OXIDOREDUCTASE, PUTATIVE (AFU_ORTHOLOGUE AFUA_1G17690)-RELATED"/>
    <property type="match status" value="1"/>
</dbReference>
<feature type="domain" description="FAD-binding PCMH-type" evidence="7">
    <location>
        <begin position="58"/>
        <end position="255"/>
    </location>
</feature>
<dbReference type="InterPro" id="IPR006094">
    <property type="entry name" value="Oxid_FAD_bind_N"/>
</dbReference>
<comment type="caution">
    <text evidence="8">The sequence shown here is derived from an EMBL/GenBank/DDBJ whole genome shotgun (WGS) entry which is preliminary data.</text>
</comment>
<evidence type="ECO:0000256" key="2">
    <source>
        <dbReference type="ARBA" id="ARBA00005466"/>
    </source>
</evidence>
<dbReference type="InterPro" id="IPR016169">
    <property type="entry name" value="FAD-bd_PCMH_sub2"/>
</dbReference>
<keyword evidence="9" id="KW-1185">Reference proteome</keyword>
<dbReference type="Gene3D" id="3.30.465.10">
    <property type="match status" value="2"/>
</dbReference>
<dbReference type="Pfam" id="PF08031">
    <property type="entry name" value="BBE"/>
    <property type="match status" value="1"/>
</dbReference>
<evidence type="ECO:0000256" key="5">
    <source>
        <dbReference type="ARBA" id="ARBA00023002"/>
    </source>
</evidence>
<dbReference type="SUPFAM" id="SSF56176">
    <property type="entry name" value="FAD-binding/transporter-associated domain-like"/>
    <property type="match status" value="1"/>
</dbReference>
<dbReference type="InterPro" id="IPR050416">
    <property type="entry name" value="FAD-linked_Oxidoreductase"/>
</dbReference>
<accession>A0A9P4NIQ8</accession>
<keyword evidence="4" id="KW-0274">FAD</keyword>
<evidence type="ECO:0000256" key="3">
    <source>
        <dbReference type="ARBA" id="ARBA00022630"/>
    </source>
</evidence>
<sequence>MKALTLSLLLPWAIVQAADPKPAEAATCLILPSDPEWPERAVWRTAMREIEKGKSTPEKKHPDYRLEATTVDEVIAAVNFAKQHRVRFSILNSGHDFHGRNDAPNGLSLVVEGLRGVNVLADFTPSTQGAPSVNSTTKTNVLPPQAKQAYVTFGAGYSTQLLNDQIAPSKLFTVGAAHGEVTVAGGWGQTSGHSPMSPRYGLGADQVVEYKVVTADGELKIANAVSNPDLFWALRGGGGGTYGVVVEATVKAYPSPPVVTASFWINATDYNDNKSIYPAAAWLHSKFPEWTEKGVSAYYYVYPNGMSLYIMNSGKEGTVKWLEENVKPDLQHLGTFPGMDNKSMSYRPVGYPSYKAFFDATFGAMDATGAKPPKTNSRILPRHGPGEMGMPVKAKGISPMDSWLFSAEHLKSPQFADALAAGMPKLQDGQYRGQLIGGGKVLTEGNDTSVLPAWRKTIAHIVLTGLGQPNVEPLRRFASNMGAYSNEASYKTPGWKEAFFGTHYEKLSQIKKKYDPTGLFWVTPGIGADDWVVRDGRLCRDTSTGQRTVDRRTELAPASDNQNFVDQAKDDETKGAAFPLIQGPKGAVQNRFYGNVNLTAMGLGGM</sequence>
<dbReference type="PANTHER" id="PTHR42973:SF39">
    <property type="entry name" value="FAD-BINDING PCMH-TYPE DOMAIN-CONTAINING PROTEIN"/>
    <property type="match status" value="1"/>
</dbReference>
<dbReference type="PROSITE" id="PS51387">
    <property type="entry name" value="FAD_PCMH"/>
    <property type="match status" value="1"/>
</dbReference>
<dbReference type="GO" id="GO:0071949">
    <property type="term" value="F:FAD binding"/>
    <property type="evidence" value="ECO:0007669"/>
    <property type="project" value="InterPro"/>
</dbReference>
<feature type="chain" id="PRO_5040508574" evidence="6">
    <location>
        <begin position="18"/>
        <end position="606"/>
    </location>
</feature>
<dbReference type="Proteomes" id="UP000800235">
    <property type="component" value="Unassembled WGS sequence"/>
</dbReference>
<comment type="cofactor">
    <cofactor evidence="1">
        <name>FAD</name>
        <dbReference type="ChEBI" id="CHEBI:57692"/>
    </cofactor>
</comment>
<dbReference type="AlphaFoldDB" id="A0A9P4NIQ8"/>
<dbReference type="Pfam" id="PF01565">
    <property type="entry name" value="FAD_binding_4"/>
    <property type="match status" value="1"/>
</dbReference>
<evidence type="ECO:0000313" key="8">
    <source>
        <dbReference type="EMBL" id="KAF2422745.1"/>
    </source>
</evidence>
<comment type="similarity">
    <text evidence="2">Belongs to the oxygen-dependent FAD-linked oxidoreductase family.</text>
</comment>
<dbReference type="Gene3D" id="3.40.462.20">
    <property type="match status" value="1"/>
</dbReference>
<reference evidence="8" key="1">
    <citation type="journal article" date="2020" name="Stud. Mycol.">
        <title>101 Dothideomycetes genomes: a test case for predicting lifestyles and emergence of pathogens.</title>
        <authorList>
            <person name="Haridas S."/>
            <person name="Albert R."/>
            <person name="Binder M."/>
            <person name="Bloem J."/>
            <person name="Labutti K."/>
            <person name="Salamov A."/>
            <person name="Andreopoulos B."/>
            <person name="Baker S."/>
            <person name="Barry K."/>
            <person name="Bills G."/>
            <person name="Bluhm B."/>
            <person name="Cannon C."/>
            <person name="Castanera R."/>
            <person name="Culley D."/>
            <person name="Daum C."/>
            <person name="Ezra D."/>
            <person name="Gonzalez J."/>
            <person name="Henrissat B."/>
            <person name="Kuo A."/>
            <person name="Liang C."/>
            <person name="Lipzen A."/>
            <person name="Lutzoni F."/>
            <person name="Magnuson J."/>
            <person name="Mondo S."/>
            <person name="Nolan M."/>
            <person name="Ohm R."/>
            <person name="Pangilinan J."/>
            <person name="Park H.-J."/>
            <person name="Ramirez L."/>
            <person name="Alfaro M."/>
            <person name="Sun H."/>
            <person name="Tritt A."/>
            <person name="Yoshinaga Y."/>
            <person name="Zwiers L.-H."/>
            <person name="Turgeon B."/>
            <person name="Goodwin S."/>
            <person name="Spatafora J."/>
            <person name="Crous P."/>
            <person name="Grigoriev I."/>
        </authorList>
    </citation>
    <scope>NUCLEOTIDE SEQUENCE</scope>
    <source>
        <strain evidence="8">CBS 130266</strain>
    </source>
</reference>
<feature type="signal peptide" evidence="6">
    <location>
        <begin position="1"/>
        <end position="17"/>
    </location>
</feature>